<dbReference type="PANTHER" id="PTHR43674">
    <property type="entry name" value="NITRILASE C965.09-RELATED"/>
    <property type="match status" value="1"/>
</dbReference>
<evidence type="ECO:0000313" key="3">
    <source>
        <dbReference type="EMBL" id="VAV99582.1"/>
    </source>
</evidence>
<reference evidence="3" key="1">
    <citation type="submission" date="2018-06" db="EMBL/GenBank/DDBJ databases">
        <authorList>
            <person name="Zhirakovskaya E."/>
        </authorList>
    </citation>
    <scope>NUCLEOTIDE SEQUENCE</scope>
</reference>
<gene>
    <name evidence="3" type="ORF">MNBD_ALPHA08-1865</name>
</gene>
<name>A0A3B0S6R1_9ZZZZ</name>
<proteinExistence type="predicted"/>
<dbReference type="EMBL" id="UOEC01000164">
    <property type="protein sequence ID" value="VAV99582.1"/>
    <property type="molecule type" value="Genomic_DNA"/>
</dbReference>
<dbReference type="GO" id="GO:0016811">
    <property type="term" value="F:hydrolase activity, acting on carbon-nitrogen (but not peptide) bonds, in linear amides"/>
    <property type="evidence" value="ECO:0007669"/>
    <property type="project" value="UniProtKB-ARBA"/>
</dbReference>
<dbReference type="SUPFAM" id="SSF56317">
    <property type="entry name" value="Carbon-nitrogen hydrolase"/>
    <property type="match status" value="1"/>
</dbReference>
<dbReference type="InterPro" id="IPR050345">
    <property type="entry name" value="Aliph_Amidase/BUP"/>
</dbReference>
<dbReference type="Gene3D" id="3.60.110.10">
    <property type="entry name" value="Carbon-nitrogen hydrolase"/>
    <property type="match status" value="1"/>
</dbReference>
<evidence type="ECO:0000256" key="1">
    <source>
        <dbReference type="ARBA" id="ARBA00022801"/>
    </source>
</evidence>
<dbReference type="PROSITE" id="PS50263">
    <property type="entry name" value="CN_HYDROLASE"/>
    <property type="match status" value="1"/>
</dbReference>
<dbReference type="PANTHER" id="PTHR43674:SF2">
    <property type="entry name" value="BETA-UREIDOPROPIONASE"/>
    <property type="match status" value="1"/>
</dbReference>
<keyword evidence="1" id="KW-0378">Hydrolase</keyword>
<dbReference type="InterPro" id="IPR036526">
    <property type="entry name" value="C-N_Hydrolase_sf"/>
</dbReference>
<sequence length="258" mass="27379">MRVGVFQCAGGGLTPEQRLGKLANAVKENDLDLMVCPELFLSGYNVGADVAALAEPAEGLFAEQVKQIAQSSGTAIVYGYPEKHGDQVYNSAACISRQGQLLANHRKLMIPPGYEEQYFDSGSGVSLFDLGGMTCGLLVCFDAEFPEAVRATVQAGAQLVIVPTALGEKWPVVAEKVMPARAFENGVWIVYANHAGEENGARFLGSSCIIAPDGSDGARAGVQEQVIFCDVDEASVLRAQNRLPFLPLSAVLKGRIGE</sequence>
<protein>
    <recommendedName>
        <fullName evidence="2">CN hydrolase domain-containing protein</fullName>
    </recommendedName>
</protein>
<dbReference type="CDD" id="cd07576">
    <property type="entry name" value="R-amidase_like"/>
    <property type="match status" value="1"/>
</dbReference>
<dbReference type="InterPro" id="IPR044083">
    <property type="entry name" value="RamA-like"/>
</dbReference>
<dbReference type="AlphaFoldDB" id="A0A3B0S6R1"/>
<evidence type="ECO:0000259" key="2">
    <source>
        <dbReference type="PROSITE" id="PS50263"/>
    </source>
</evidence>
<accession>A0A3B0S6R1</accession>
<feature type="domain" description="CN hydrolase" evidence="2">
    <location>
        <begin position="1"/>
        <end position="233"/>
    </location>
</feature>
<dbReference type="Pfam" id="PF00795">
    <property type="entry name" value="CN_hydrolase"/>
    <property type="match status" value="1"/>
</dbReference>
<organism evidence="3">
    <name type="scientific">hydrothermal vent metagenome</name>
    <dbReference type="NCBI Taxonomy" id="652676"/>
    <lineage>
        <taxon>unclassified sequences</taxon>
        <taxon>metagenomes</taxon>
        <taxon>ecological metagenomes</taxon>
    </lineage>
</organism>
<dbReference type="InterPro" id="IPR003010">
    <property type="entry name" value="C-N_Hydrolase"/>
</dbReference>